<feature type="compositionally biased region" description="Polar residues" evidence="1">
    <location>
        <begin position="397"/>
        <end position="406"/>
    </location>
</feature>
<keyword evidence="3" id="KW-1185">Reference proteome</keyword>
<feature type="region of interest" description="Disordered" evidence="1">
    <location>
        <begin position="15"/>
        <end position="46"/>
    </location>
</feature>
<proteinExistence type="predicted"/>
<evidence type="ECO:0000313" key="3">
    <source>
        <dbReference type="Proteomes" id="UP000826271"/>
    </source>
</evidence>
<evidence type="ECO:0000313" key="2">
    <source>
        <dbReference type="EMBL" id="KAG8384186.1"/>
    </source>
</evidence>
<dbReference type="EMBL" id="WHWC01000004">
    <property type="protein sequence ID" value="KAG8384186.1"/>
    <property type="molecule type" value="Genomic_DNA"/>
</dbReference>
<protein>
    <submittedName>
        <fullName evidence="2">Uncharacterized protein</fullName>
    </submittedName>
</protein>
<dbReference type="PANTHER" id="PTHR48451">
    <property type="entry name" value="DUF4218 DOMAIN-CONTAINING PROTEIN"/>
    <property type="match status" value="1"/>
</dbReference>
<sequence length="445" mass="50886">MNASDGMQGLLHDVFGRQNDDYPMGDPQEVTDEGQNTKSDRKHKTMVSSQNPCVSEHEIHRIHAETFASWFKDHVQDMQLVESDAIYTDLKLLARGPIMVGRKFSGFLVNEFRRENRLVMTELSYYGAVRDMIELDYLQERKVVLFDWMARTRKRGRTNRLPNVNQQEEVLVHHKEGPRSDGCLSDHTNKNKPRGCTFFPKICGLPPGVKLPVQLKKFGQPIDDNSSQFSTFLGTLAKMGTYCPIDILDWRQVPKSNKKEMLGIVQGRKIVRKPTRAEMFNLCFPMEEEGEARQLMVSTTNSYDLEFLLLEISDIICLSLLLQETMRGLINELDDPSQDVVSRNDVYSKANGPEKPGRFCTYGHGVTPTDLFEQIPSRRSCYQMIQTLKERLDSVESRSAQQNKNDVSSHVDSGRASSSSYDQRISTLEIHNPRPLRVSTKFVLL</sequence>
<evidence type="ECO:0000256" key="1">
    <source>
        <dbReference type="SAM" id="MobiDB-lite"/>
    </source>
</evidence>
<comment type="caution">
    <text evidence="2">The sequence shown here is derived from an EMBL/GenBank/DDBJ whole genome shotgun (WGS) entry which is preliminary data.</text>
</comment>
<organism evidence="2 3">
    <name type="scientific">Buddleja alternifolia</name>
    <dbReference type="NCBI Taxonomy" id="168488"/>
    <lineage>
        <taxon>Eukaryota</taxon>
        <taxon>Viridiplantae</taxon>
        <taxon>Streptophyta</taxon>
        <taxon>Embryophyta</taxon>
        <taxon>Tracheophyta</taxon>
        <taxon>Spermatophyta</taxon>
        <taxon>Magnoliopsida</taxon>
        <taxon>eudicotyledons</taxon>
        <taxon>Gunneridae</taxon>
        <taxon>Pentapetalae</taxon>
        <taxon>asterids</taxon>
        <taxon>lamiids</taxon>
        <taxon>Lamiales</taxon>
        <taxon>Scrophulariaceae</taxon>
        <taxon>Buddlejeae</taxon>
        <taxon>Buddleja</taxon>
    </lineage>
</organism>
<dbReference type="Proteomes" id="UP000826271">
    <property type="component" value="Unassembled WGS sequence"/>
</dbReference>
<name>A0AAV6XMI5_9LAMI</name>
<gene>
    <name evidence="2" type="ORF">BUALT_Bualt04G0091900</name>
</gene>
<feature type="region of interest" description="Disordered" evidence="1">
    <location>
        <begin position="393"/>
        <end position="422"/>
    </location>
</feature>
<reference evidence="2" key="1">
    <citation type="submission" date="2019-10" db="EMBL/GenBank/DDBJ databases">
        <authorList>
            <person name="Zhang R."/>
            <person name="Pan Y."/>
            <person name="Wang J."/>
            <person name="Ma R."/>
            <person name="Yu S."/>
        </authorList>
    </citation>
    <scope>NUCLEOTIDE SEQUENCE</scope>
    <source>
        <strain evidence="2">LA-IB0</strain>
        <tissue evidence="2">Leaf</tissue>
    </source>
</reference>
<dbReference type="PANTHER" id="PTHR48451:SF1">
    <property type="entry name" value="DUF4218 DOMAIN-CONTAINING PROTEIN"/>
    <property type="match status" value="1"/>
</dbReference>
<accession>A0AAV6XMI5</accession>
<dbReference type="AlphaFoldDB" id="A0AAV6XMI5"/>